<keyword evidence="3" id="KW-1185">Reference proteome</keyword>
<dbReference type="GO" id="GO:0003697">
    <property type="term" value="F:single-stranded DNA binding"/>
    <property type="evidence" value="ECO:0007669"/>
    <property type="project" value="InterPro"/>
</dbReference>
<dbReference type="EMBL" id="JAUZQC010000025">
    <property type="protein sequence ID" value="KAK5848039.1"/>
    <property type="molecule type" value="Genomic_DNA"/>
</dbReference>
<reference evidence="2 3" key="2">
    <citation type="journal article" date="2023" name="Mol. Biol. Evol.">
        <title>Genomics of Secondarily Temperate Adaptation in the Only Non-Antarctic Icefish.</title>
        <authorList>
            <person name="Rivera-Colon A.G."/>
            <person name="Rayamajhi N."/>
            <person name="Minhas B.F."/>
            <person name="Madrigal G."/>
            <person name="Bilyk K.T."/>
            <person name="Yoon V."/>
            <person name="Hune M."/>
            <person name="Gregory S."/>
            <person name="Cheng C.H.C."/>
            <person name="Catchen J.M."/>
        </authorList>
    </citation>
    <scope>NUCLEOTIDE SEQUENCE [LARGE SCALE GENOMIC DNA]</scope>
    <source>
        <strain evidence="2">JMC-PN-2008</strain>
    </source>
</reference>
<dbReference type="AlphaFoldDB" id="A0AAN8A9N2"/>
<dbReference type="SUPFAM" id="SSF50249">
    <property type="entry name" value="Nucleic acid-binding proteins"/>
    <property type="match status" value="1"/>
</dbReference>
<dbReference type="PANTHER" id="PTHR14944">
    <property type="entry name" value="RPA-RELATED PROTEIN RADX"/>
    <property type="match status" value="1"/>
</dbReference>
<dbReference type="Gene3D" id="2.40.50.140">
    <property type="entry name" value="Nucleic acid-binding proteins"/>
    <property type="match status" value="1"/>
</dbReference>
<dbReference type="InterPro" id="IPR040893">
    <property type="entry name" value="RADX"/>
</dbReference>
<evidence type="ECO:0008006" key="4">
    <source>
        <dbReference type="Google" id="ProtNLM"/>
    </source>
</evidence>
<feature type="compositionally biased region" description="Acidic residues" evidence="1">
    <location>
        <begin position="191"/>
        <end position="202"/>
    </location>
</feature>
<dbReference type="InterPro" id="IPR012340">
    <property type="entry name" value="NA-bd_OB-fold"/>
</dbReference>
<accession>A0AAN8A9N2</accession>
<name>A0AAN8A9N2_ELEMC</name>
<dbReference type="PANTHER" id="PTHR14944:SF3">
    <property type="entry name" value="SI:CH73-71D17.2"/>
    <property type="match status" value="1"/>
</dbReference>
<evidence type="ECO:0000256" key="1">
    <source>
        <dbReference type="SAM" id="MobiDB-lite"/>
    </source>
</evidence>
<organism evidence="2 3">
    <name type="scientific">Eleginops maclovinus</name>
    <name type="common">Patagonian blennie</name>
    <name type="synonym">Eleginus maclovinus</name>
    <dbReference type="NCBI Taxonomy" id="56733"/>
    <lineage>
        <taxon>Eukaryota</taxon>
        <taxon>Metazoa</taxon>
        <taxon>Chordata</taxon>
        <taxon>Craniata</taxon>
        <taxon>Vertebrata</taxon>
        <taxon>Euteleostomi</taxon>
        <taxon>Actinopterygii</taxon>
        <taxon>Neopterygii</taxon>
        <taxon>Teleostei</taxon>
        <taxon>Neoteleostei</taxon>
        <taxon>Acanthomorphata</taxon>
        <taxon>Eupercaria</taxon>
        <taxon>Perciformes</taxon>
        <taxon>Notothenioidei</taxon>
        <taxon>Eleginopidae</taxon>
        <taxon>Eleginops</taxon>
    </lineage>
</organism>
<feature type="region of interest" description="Disordered" evidence="1">
    <location>
        <begin position="184"/>
        <end position="209"/>
    </location>
</feature>
<dbReference type="Pfam" id="PF17659">
    <property type="entry name" value="RADX"/>
    <property type="match status" value="1"/>
</dbReference>
<protein>
    <recommendedName>
        <fullName evidence="4">RPA-related protein RADX-like</fullName>
    </recommendedName>
</protein>
<evidence type="ECO:0000313" key="2">
    <source>
        <dbReference type="EMBL" id="KAK5848039.1"/>
    </source>
</evidence>
<comment type="caution">
    <text evidence="2">The sequence shown here is derived from an EMBL/GenBank/DDBJ whole genome shotgun (WGS) entry which is preliminary data.</text>
</comment>
<proteinExistence type="predicted"/>
<reference evidence="2 3" key="1">
    <citation type="journal article" date="2023" name="Genes (Basel)">
        <title>Chromosome-Level Genome Assembly and Circadian Gene Repertoire of the Patagonia Blennie Eleginops maclovinus-The Closest Ancestral Proxy of Antarctic Cryonotothenioids.</title>
        <authorList>
            <person name="Cheng C.C."/>
            <person name="Rivera-Colon A.G."/>
            <person name="Minhas B.F."/>
            <person name="Wilson L."/>
            <person name="Rayamajhi N."/>
            <person name="Vargas-Chacoff L."/>
            <person name="Catchen J.M."/>
        </authorList>
    </citation>
    <scope>NUCLEOTIDE SEQUENCE [LARGE SCALE GENOMIC DNA]</scope>
    <source>
        <strain evidence="2">JMC-PN-2008</strain>
    </source>
</reference>
<evidence type="ECO:0000313" key="3">
    <source>
        <dbReference type="Proteomes" id="UP001346869"/>
    </source>
</evidence>
<gene>
    <name evidence="2" type="ORF">PBY51_005694</name>
</gene>
<dbReference type="Proteomes" id="UP001346869">
    <property type="component" value="Unassembled WGS sequence"/>
</dbReference>
<sequence length="424" mass="47367">MAAADCAFLRTLTRFTPEPRPGSRDRTREAPPHSVCRDFLFVLELRRYSRDLGSAVLFPHHLLQGPDLYDVVLSDGDCRLRVSLDPGLNQLVERRVLRVGAVLRNAAFSPAISAQIPACSGADALSDSFRLVRVEVSDWTEVPGPDPASLPWFGSSEPQGAVCPLGANRSVFLPLWNNVDYSGEEWRDAPPPEEEEEEEEEEEARRPTVSVSELRDSFLIGRRGVAKGTVQQQLIIRIINKSHLMYYGKPENSCECPYKVVLEVCDLTGSVCVVLWNSVCVRWYCHLKSGDIISLRRFRVKRHYQAEPEDIEISVNSRNPAAQICVLPESSVSAEHLPPAETYSFCNSKELSGCPHGTVCDVIGLLTFTGRRERIRSGEGSRGAGLQEYLWLRLEDGNSKQPIMVKLFSTSQPGSHDKLHPRNI</sequence>